<evidence type="ECO:0000256" key="4">
    <source>
        <dbReference type="ARBA" id="ARBA00023204"/>
    </source>
</evidence>
<keyword evidence="12" id="KW-1185">Reference proteome</keyword>
<evidence type="ECO:0000256" key="1">
    <source>
        <dbReference type="ARBA" id="ARBA00004123"/>
    </source>
</evidence>
<sequence>MAWRALPLSASAGAQLPALFISEAFTPSSYTIQLTDLTHIWRESLDRRAIVRRSRQEGTSIDPSDGTDQLQIFLNKLKVGLAGGKDTALALTIAAGPDRPSLVLNIIVKLPGGLAPLQWPIQLDAAPESLMTSHFTVPLLKAQHASTQDFASLTEVVKEKDHVIQKLLDKLEGQGTELGQIFPQAAGRAGRKVDRKMAEERVKGLGPFDLAAWRRSTHHETSRDIAGLVGEVFAGDNAASSRADGDAPTEEESDIWWESIKGITINLATGKISTNGLSTTRKTPPRPKPVLRKEDTIEDDDAFQVQATPPHLVQSPKRVASKPVIDNSTDDDDDLDVPTQHSKIPDSFPVSPPQAVPSPKRPKKIGAIGAKKAALKLDTPDEESTVDEASSLHRLSADGSTASETPPPPPPPPSEPVIRPRKKLGRIGGNKEPPPPEPEPEPERDISPPPARTTPAAQAPQPKKGKLGQIGGKKRRAETPPPAEEEHAQPETSKTATTPKRKLGVIGNRHQSPAAKKENSPLIAEESRGRASAKPEREKTPPPRETSEERADKKRLQLKRELEEKAKAPVKKKKKF</sequence>
<evidence type="ECO:0000259" key="10">
    <source>
        <dbReference type="Pfam" id="PF21928"/>
    </source>
</evidence>
<dbReference type="GO" id="GO:0006303">
    <property type="term" value="P:double-strand break repair via nonhomologous end joining"/>
    <property type="evidence" value="ECO:0007669"/>
    <property type="project" value="UniProtKB-ARBA"/>
</dbReference>
<dbReference type="AlphaFoldDB" id="A0A2J6RIK5"/>
<feature type="region of interest" description="Disordered" evidence="8">
    <location>
        <begin position="307"/>
        <end position="576"/>
    </location>
</feature>
<evidence type="ECO:0000313" key="11">
    <source>
        <dbReference type="EMBL" id="PMD38353.1"/>
    </source>
</evidence>
<keyword evidence="4" id="KW-0234">DNA repair</keyword>
<feature type="compositionally biased region" description="Pro residues" evidence="8">
    <location>
        <begin position="405"/>
        <end position="415"/>
    </location>
</feature>
<organism evidence="11 12">
    <name type="scientific">Hyaloscypha variabilis (strain UAMH 11265 / GT02V1 / F)</name>
    <name type="common">Meliniomyces variabilis</name>
    <dbReference type="NCBI Taxonomy" id="1149755"/>
    <lineage>
        <taxon>Eukaryota</taxon>
        <taxon>Fungi</taxon>
        <taxon>Dikarya</taxon>
        <taxon>Ascomycota</taxon>
        <taxon>Pezizomycotina</taxon>
        <taxon>Leotiomycetes</taxon>
        <taxon>Helotiales</taxon>
        <taxon>Hyaloscyphaceae</taxon>
        <taxon>Hyaloscypha</taxon>
        <taxon>Hyaloscypha variabilis</taxon>
    </lineage>
</organism>
<gene>
    <name evidence="11" type="ORF">L207DRAFT_514259</name>
</gene>
<dbReference type="PRINTS" id="PR01217">
    <property type="entry name" value="PRICHEXTENSN"/>
</dbReference>
<comment type="subcellular location">
    <subcellularLocation>
        <location evidence="1">Nucleus</location>
    </subcellularLocation>
</comment>
<dbReference type="GO" id="GO:0045027">
    <property type="term" value="F:DNA end binding"/>
    <property type="evidence" value="ECO:0007669"/>
    <property type="project" value="TreeGrafter"/>
</dbReference>
<evidence type="ECO:0000256" key="7">
    <source>
        <dbReference type="ARBA" id="ARBA00044529"/>
    </source>
</evidence>
<keyword evidence="3" id="KW-0238">DNA-binding</keyword>
<evidence type="ECO:0000256" key="5">
    <source>
        <dbReference type="ARBA" id="ARBA00023242"/>
    </source>
</evidence>
<reference evidence="11 12" key="1">
    <citation type="submission" date="2016-04" db="EMBL/GenBank/DDBJ databases">
        <title>A degradative enzymes factory behind the ericoid mycorrhizal symbiosis.</title>
        <authorList>
            <consortium name="DOE Joint Genome Institute"/>
            <person name="Martino E."/>
            <person name="Morin E."/>
            <person name="Grelet G."/>
            <person name="Kuo A."/>
            <person name="Kohler A."/>
            <person name="Daghino S."/>
            <person name="Barry K."/>
            <person name="Choi C."/>
            <person name="Cichocki N."/>
            <person name="Clum A."/>
            <person name="Copeland A."/>
            <person name="Hainaut M."/>
            <person name="Haridas S."/>
            <person name="Labutti K."/>
            <person name="Lindquist E."/>
            <person name="Lipzen A."/>
            <person name="Khouja H.-R."/>
            <person name="Murat C."/>
            <person name="Ohm R."/>
            <person name="Olson A."/>
            <person name="Spatafora J."/>
            <person name="Veneault-Fourrey C."/>
            <person name="Henrissat B."/>
            <person name="Grigoriev I."/>
            <person name="Martin F."/>
            <person name="Perotto S."/>
        </authorList>
    </citation>
    <scope>NUCLEOTIDE SEQUENCE [LARGE SCALE GENOMIC DNA]</scope>
    <source>
        <strain evidence="11 12">F</strain>
    </source>
</reference>
<dbReference type="PANTHER" id="PTHR32235">
    <property type="entry name" value="NON-HOMOLOGOUS END-JOINING FACTOR 1"/>
    <property type="match status" value="1"/>
</dbReference>
<dbReference type="Pfam" id="PF21928">
    <property type="entry name" value="XLF_CC"/>
    <property type="match status" value="1"/>
</dbReference>
<dbReference type="PANTHER" id="PTHR32235:SF1">
    <property type="entry name" value="NON-HOMOLOGOUS END-JOINING FACTOR 1"/>
    <property type="match status" value="1"/>
</dbReference>
<feature type="domain" description="XLF-like N-terminal" evidence="9">
    <location>
        <begin position="3"/>
        <end position="124"/>
    </location>
</feature>
<evidence type="ECO:0000256" key="2">
    <source>
        <dbReference type="ARBA" id="ARBA00022763"/>
    </source>
</evidence>
<dbReference type="Proteomes" id="UP000235786">
    <property type="component" value="Unassembled WGS sequence"/>
</dbReference>
<evidence type="ECO:0000256" key="6">
    <source>
        <dbReference type="ARBA" id="ARBA00025747"/>
    </source>
</evidence>
<keyword evidence="5" id="KW-0539">Nucleus</keyword>
<feature type="compositionally biased region" description="Basic and acidic residues" evidence="8">
    <location>
        <begin position="515"/>
        <end position="567"/>
    </location>
</feature>
<feature type="compositionally biased region" description="Low complexity" evidence="8">
    <location>
        <begin position="453"/>
        <end position="462"/>
    </location>
</feature>
<evidence type="ECO:0000256" key="3">
    <source>
        <dbReference type="ARBA" id="ARBA00023125"/>
    </source>
</evidence>
<keyword evidence="2" id="KW-0227">DNA damage</keyword>
<evidence type="ECO:0000256" key="8">
    <source>
        <dbReference type="SAM" id="MobiDB-lite"/>
    </source>
</evidence>
<dbReference type="GO" id="GO:0032807">
    <property type="term" value="C:DNA ligase IV complex"/>
    <property type="evidence" value="ECO:0007669"/>
    <property type="project" value="TreeGrafter"/>
</dbReference>
<comment type="similarity">
    <text evidence="6">Belongs to the XRCC4-XLF family. XLF subfamily.</text>
</comment>
<evidence type="ECO:0000313" key="12">
    <source>
        <dbReference type="Proteomes" id="UP000235786"/>
    </source>
</evidence>
<proteinExistence type="inferred from homology"/>
<dbReference type="CDD" id="cd22285">
    <property type="entry name" value="HD_XLF_N"/>
    <property type="match status" value="1"/>
</dbReference>
<accession>A0A2J6RIK5</accession>
<dbReference type="EMBL" id="KZ613948">
    <property type="protein sequence ID" value="PMD38353.1"/>
    <property type="molecule type" value="Genomic_DNA"/>
</dbReference>
<name>A0A2J6RIK5_HYAVF</name>
<protein>
    <recommendedName>
        <fullName evidence="7">Non-homologous end-joining factor 1</fullName>
    </recommendedName>
</protein>
<dbReference type="STRING" id="1149755.A0A2J6RIK5"/>
<feature type="domain" description="XLF-like coiled-coil region" evidence="10">
    <location>
        <begin position="127"/>
        <end position="179"/>
    </location>
</feature>
<dbReference type="OrthoDB" id="2155935at2759"/>
<dbReference type="InterPro" id="IPR015381">
    <property type="entry name" value="XLF-like_N"/>
</dbReference>
<evidence type="ECO:0000259" key="9">
    <source>
        <dbReference type="Pfam" id="PF09302"/>
    </source>
</evidence>
<dbReference type="Pfam" id="PF09302">
    <property type="entry name" value="XLF"/>
    <property type="match status" value="1"/>
</dbReference>
<dbReference type="InterPro" id="IPR052287">
    <property type="entry name" value="NHEJ_factor"/>
</dbReference>
<dbReference type="Gene3D" id="2.170.210.10">
    <property type="entry name" value="DNA double-strand break repair and VJ recombination XRCC4, N-terminal"/>
    <property type="match status" value="1"/>
</dbReference>
<dbReference type="InterPro" id="IPR038051">
    <property type="entry name" value="XRCC4-like_N_sf"/>
</dbReference>
<dbReference type="InterPro" id="IPR053829">
    <property type="entry name" value="XLF-like_CC"/>
</dbReference>